<sequence>MNKHLGDSENPMDSDPENIEAEREWEQTKTFSCYEVLSVLDNSTVKSRLSSLHAWRDLLWNQVSSPERLCPETKTVPRPAVPQKNCDPNSLIWTPTLYEIASHTAASHMKDLKMESVSNPEPFGPETETVPLDQQYLKKHGP</sequence>
<name>A0A4Y2CZH1_ARAVE</name>
<comment type="caution">
    <text evidence="2">The sequence shown here is derived from an EMBL/GenBank/DDBJ whole genome shotgun (WGS) entry which is preliminary data.</text>
</comment>
<keyword evidence="3" id="KW-1185">Reference proteome</keyword>
<feature type="region of interest" description="Disordered" evidence="1">
    <location>
        <begin position="1"/>
        <end position="24"/>
    </location>
</feature>
<organism evidence="2 3">
    <name type="scientific">Araneus ventricosus</name>
    <name type="common">Orbweaver spider</name>
    <name type="synonym">Epeira ventricosa</name>
    <dbReference type="NCBI Taxonomy" id="182803"/>
    <lineage>
        <taxon>Eukaryota</taxon>
        <taxon>Metazoa</taxon>
        <taxon>Ecdysozoa</taxon>
        <taxon>Arthropoda</taxon>
        <taxon>Chelicerata</taxon>
        <taxon>Arachnida</taxon>
        <taxon>Araneae</taxon>
        <taxon>Araneomorphae</taxon>
        <taxon>Entelegynae</taxon>
        <taxon>Araneoidea</taxon>
        <taxon>Araneidae</taxon>
        <taxon>Araneus</taxon>
    </lineage>
</organism>
<proteinExistence type="predicted"/>
<reference evidence="2 3" key="1">
    <citation type="journal article" date="2019" name="Sci. Rep.">
        <title>Orb-weaving spider Araneus ventricosus genome elucidates the spidroin gene catalogue.</title>
        <authorList>
            <person name="Kono N."/>
            <person name="Nakamura H."/>
            <person name="Ohtoshi R."/>
            <person name="Moran D.A.P."/>
            <person name="Shinohara A."/>
            <person name="Yoshida Y."/>
            <person name="Fujiwara M."/>
            <person name="Mori M."/>
            <person name="Tomita M."/>
            <person name="Arakawa K."/>
        </authorList>
    </citation>
    <scope>NUCLEOTIDE SEQUENCE [LARGE SCALE GENOMIC DNA]</scope>
</reference>
<dbReference type="EMBL" id="BGPR01000267">
    <property type="protein sequence ID" value="GBM09257.1"/>
    <property type="molecule type" value="Genomic_DNA"/>
</dbReference>
<accession>A0A4Y2CZH1</accession>
<protein>
    <submittedName>
        <fullName evidence="2">Uncharacterized protein</fullName>
    </submittedName>
</protein>
<feature type="region of interest" description="Disordered" evidence="1">
    <location>
        <begin position="114"/>
        <end position="142"/>
    </location>
</feature>
<dbReference type="AlphaFoldDB" id="A0A4Y2CZH1"/>
<evidence type="ECO:0000313" key="3">
    <source>
        <dbReference type="Proteomes" id="UP000499080"/>
    </source>
</evidence>
<dbReference type="Proteomes" id="UP000499080">
    <property type="component" value="Unassembled WGS sequence"/>
</dbReference>
<evidence type="ECO:0000313" key="2">
    <source>
        <dbReference type="EMBL" id="GBM09257.1"/>
    </source>
</evidence>
<evidence type="ECO:0000256" key="1">
    <source>
        <dbReference type="SAM" id="MobiDB-lite"/>
    </source>
</evidence>
<gene>
    <name evidence="2" type="ORF">AVEN_59237_1</name>
</gene>
<feature type="compositionally biased region" description="Acidic residues" evidence="1">
    <location>
        <begin position="10"/>
        <end position="19"/>
    </location>
</feature>